<sequence>MKTSFINLIINLISKLKNGTNNAPRRQNAWILYRRDKSMNKEFEGLTTAIVSLKIREMWEKETWEVKELFSALSRLAEKRHIEQYGKNYRYQPVHMKKSKPNQQNKRNKRK</sequence>
<dbReference type="Gene3D" id="1.10.30.10">
    <property type="entry name" value="High mobility group box domain"/>
    <property type="match status" value="1"/>
</dbReference>
<evidence type="ECO:0008006" key="4">
    <source>
        <dbReference type="Google" id="ProtNLM"/>
    </source>
</evidence>
<gene>
    <name evidence="2" type="ORF">RhiirA4_390781</name>
</gene>
<reference evidence="2 3" key="1">
    <citation type="submission" date="2015-10" db="EMBL/GenBank/DDBJ databases">
        <title>Genome analyses suggest a sexual origin of heterokaryosis in a supposedly ancient asexual fungus.</title>
        <authorList>
            <person name="Ropars J."/>
            <person name="Sedzielewska K."/>
            <person name="Noel J."/>
            <person name="Charron P."/>
            <person name="Farinelli L."/>
            <person name="Marton T."/>
            <person name="Kruger M."/>
            <person name="Pelin A."/>
            <person name="Brachmann A."/>
            <person name="Corradi N."/>
        </authorList>
    </citation>
    <scope>NUCLEOTIDE SEQUENCE [LARGE SCALE GENOMIC DNA]</scope>
    <source>
        <strain evidence="2 3">A4</strain>
    </source>
</reference>
<dbReference type="VEuPathDB" id="FungiDB:RhiirFUN_011032"/>
<keyword evidence="3" id="KW-1185">Reference proteome</keyword>
<dbReference type="EMBL" id="LLXI01000008">
    <property type="protein sequence ID" value="PKY37683.1"/>
    <property type="molecule type" value="Genomic_DNA"/>
</dbReference>
<feature type="region of interest" description="Disordered" evidence="1">
    <location>
        <begin position="88"/>
        <end position="111"/>
    </location>
</feature>
<evidence type="ECO:0000313" key="2">
    <source>
        <dbReference type="EMBL" id="PKY37683.1"/>
    </source>
</evidence>
<organism evidence="2 3">
    <name type="scientific">Rhizophagus irregularis</name>
    <dbReference type="NCBI Taxonomy" id="588596"/>
    <lineage>
        <taxon>Eukaryota</taxon>
        <taxon>Fungi</taxon>
        <taxon>Fungi incertae sedis</taxon>
        <taxon>Mucoromycota</taxon>
        <taxon>Glomeromycotina</taxon>
        <taxon>Glomeromycetes</taxon>
        <taxon>Glomerales</taxon>
        <taxon>Glomeraceae</taxon>
        <taxon>Rhizophagus</taxon>
    </lineage>
</organism>
<evidence type="ECO:0000313" key="3">
    <source>
        <dbReference type="Proteomes" id="UP000234323"/>
    </source>
</evidence>
<comment type="caution">
    <text evidence="2">The sequence shown here is derived from an EMBL/GenBank/DDBJ whole genome shotgun (WGS) entry which is preliminary data.</text>
</comment>
<evidence type="ECO:0000256" key="1">
    <source>
        <dbReference type="SAM" id="MobiDB-lite"/>
    </source>
</evidence>
<protein>
    <recommendedName>
        <fullName evidence="4">MATA-HMG</fullName>
    </recommendedName>
</protein>
<dbReference type="VEuPathDB" id="FungiDB:FUN_015237"/>
<dbReference type="AlphaFoldDB" id="A0A2I1FTM8"/>
<feature type="compositionally biased region" description="Basic residues" evidence="1">
    <location>
        <begin position="95"/>
        <end position="111"/>
    </location>
</feature>
<dbReference type="Proteomes" id="UP000234323">
    <property type="component" value="Unassembled WGS sequence"/>
</dbReference>
<dbReference type="InterPro" id="IPR036910">
    <property type="entry name" value="HMG_box_dom_sf"/>
</dbReference>
<dbReference type="SUPFAM" id="SSF47095">
    <property type="entry name" value="HMG-box"/>
    <property type="match status" value="1"/>
</dbReference>
<feature type="non-terminal residue" evidence="2">
    <location>
        <position position="111"/>
    </location>
</feature>
<accession>A0A2I1FTM8</accession>
<proteinExistence type="predicted"/>
<dbReference type="VEuPathDB" id="FungiDB:RhiirA1_406492"/>
<name>A0A2I1FTM8_9GLOM</name>